<evidence type="ECO:0000313" key="2">
    <source>
        <dbReference type="EMBL" id="RYV52522.1"/>
    </source>
</evidence>
<dbReference type="InterPro" id="IPR008407">
    <property type="entry name" value="Brnchd-chn_aa_trnsp_AzlD"/>
</dbReference>
<dbReference type="RefSeq" id="WP_130101261.1">
    <property type="nucleotide sequence ID" value="NZ_SDWW01000005.1"/>
</dbReference>
<keyword evidence="3" id="KW-1185">Reference proteome</keyword>
<evidence type="ECO:0000256" key="1">
    <source>
        <dbReference type="SAM" id="Phobius"/>
    </source>
</evidence>
<accession>A0A4Q5N2V0</accession>
<organism evidence="2 3">
    <name type="scientific">Pengzhenrongella frigida</name>
    <dbReference type="NCBI Taxonomy" id="1259133"/>
    <lineage>
        <taxon>Bacteria</taxon>
        <taxon>Bacillati</taxon>
        <taxon>Actinomycetota</taxon>
        <taxon>Actinomycetes</taxon>
        <taxon>Micrococcales</taxon>
        <taxon>Pengzhenrongella</taxon>
    </lineage>
</organism>
<feature type="transmembrane region" description="Helical" evidence="1">
    <location>
        <begin position="39"/>
        <end position="61"/>
    </location>
</feature>
<evidence type="ECO:0000313" key="3">
    <source>
        <dbReference type="Proteomes" id="UP000293764"/>
    </source>
</evidence>
<keyword evidence="1" id="KW-1133">Transmembrane helix</keyword>
<dbReference type="AlphaFoldDB" id="A0A4Q5N2V0"/>
<comment type="caution">
    <text evidence="2">The sequence shown here is derived from an EMBL/GenBank/DDBJ whole genome shotgun (WGS) entry which is preliminary data.</text>
</comment>
<dbReference type="OrthoDB" id="3733498at2"/>
<keyword evidence="1" id="KW-0472">Membrane</keyword>
<proteinExistence type="predicted"/>
<name>A0A4Q5N2V0_9MICO</name>
<dbReference type="Proteomes" id="UP000293764">
    <property type="component" value="Unassembled WGS sequence"/>
</dbReference>
<reference evidence="2 3" key="1">
    <citation type="submission" date="2019-01" db="EMBL/GenBank/DDBJ databases">
        <title>Novel species of Cellulomonas.</title>
        <authorList>
            <person name="Liu Q."/>
            <person name="Xin Y.-H."/>
        </authorList>
    </citation>
    <scope>NUCLEOTIDE SEQUENCE [LARGE SCALE GENOMIC DNA]</scope>
    <source>
        <strain evidence="2 3">HLT2-17</strain>
    </source>
</reference>
<sequence>MTWLALLAASGVVFALKLVGHLVPEHWLADPRVARTASLVTVALLAALVAVQTLTSGYHVVLDARLPALVVAAVALALRAPFIVVVIAAAATAAGLRALG</sequence>
<dbReference type="EMBL" id="SDWW01000005">
    <property type="protein sequence ID" value="RYV52522.1"/>
    <property type="molecule type" value="Genomic_DNA"/>
</dbReference>
<protein>
    <submittedName>
        <fullName evidence="2">AzlD domain-containing protein</fullName>
    </submittedName>
</protein>
<gene>
    <name evidence="2" type="ORF">EUA98_02920</name>
</gene>
<dbReference type="Pfam" id="PF05437">
    <property type="entry name" value="AzlD"/>
    <property type="match status" value="1"/>
</dbReference>
<feature type="transmembrane region" description="Helical" evidence="1">
    <location>
        <begin position="68"/>
        <end position="94"/>
    </location>
</feature>
<keyword evidence="1" id="KW-0812">Transmembrane</keyword>